<evidence type="ECO:0000256" key="18">
    <source>
        <dbReference type="ARBA" id="ARBA00048679"/>
    </source>
</evidence>
<evidence type="ECO:0000256" key="9">
    <source>
        <dbReference type="ARBA" id="ARBA00022734"/>
    </source>
</evidence>
<dbReference type="GO" id="GO:0016020">
    <property type="term" value="C:membrane"/>
    <property type="evidence" value="ECO:0007669"/>
    <property type="project" value="UniProtKB-SubCell"/>
</dbReference>
<keyword evidence="11" id="KW-0418">Kinase</keyword>
<sequence>MHHLPCFQFLHLLILVLLVLSVSAGSGGGTAAAVVDHGEFIYNDFYDDNLTMDGQALIFSGILRLTIGDSDYNHNKGHAFYPYPIDFSDVSNGSSLASFSTTFIFSIMGPYTEVSSDGLAFVLCTNTVFSAASAGQFLGLLNPSNNGSASNNILAIELDTIKNTEFNDIDDNHIGIDINSLHSVASSTAGYYTPNGTHLPLSLNSGQPMQVWVDYDSKQTMLNVTMAPCCPSSKPSRPLLTKVYDLSTILPTTPVFAGFSSATGSIGSTHYILGWSFKLNGEAAALNYSAPSLKDIQDVAAQIEARPSTRSNRTILFAALVPILGVAVVVSATVFKIHKKRGDLCAATGGFKEKMLLGKGGFGSVFKGLLTHSKQTVAIKRISPESKQGMKELVAEIIILGRLRHRNLVQLLGYCRHKQQLLLVYDYMPNGSLDFHLHTQDQNTTNLCWAQRIHILKCVASGIFYLHEECEQVVIHRDIKTSNVLLDNEMNARLGDFGLARSHDHGADAHTTRVVLGAKLARLGKATKATDVFAFGVLMMEVACGRRPIWVNTDNGEPLALADWVLAAWRGGSITGAAHPRVDGYVEEMELVLKLGLLCSHPLPNARPPMRLVMQYLERDASLPADLQPDTLLSTGVGQQDCQDEKHYQVAMSCPVTAITDLSKGR</sequence>
<keyword evidence="9" id="KW-0430">Lectin</keyword>
<dbReference type="PROSITE" id="PS50011">
    <property type="entry name" value="PROTEIN_KINASE_DOM"/>
    <property type="match status" value="1"/>
</dbReference>
<evidence type="ECO:0000256" key="21">
    <source>
        <dbReference type="SAM" id="SignalP"/>
    </source>
</evidence>
<comment type="catalytic activity">
    <reaction evidence="17">
        <text>L-threonyl-[protein] + ATP = O-phospho-L-threonyl-[protein] + ADP + H(+)</text>
        <dbReference type="Rhea" id="RHEA:46608"/>
        <dbReference type="Rhea" id="RHEA-COMP:11060"/>
        <dbReference type="Rhea" id="RHEA-COMP:11605"/>
        <dbReference type="ChEBI" id="CHEBI:15378"/>
        <dbReference type="ChEBI" id="CHEBI:30013"/>
        <dbReference type="ChEBI" id="CHEBI:30616"/>
        <dbReference type="ChEBI" id="CHEBI:61977"/>
        <dbReference type="ChEBI" id="CHEBI:456216"/>
        <dbReference type="EC" id="2.7.11.1"/>
    </reaction>
</comment>
<dbReference type="InterPro" id="IPR011009">
    <property type="entry name" value="Kinase-like_dom_sf"/>
</dbReference>
<evidence type="ECO:0000256" key="3">
    <source>
        <dbReference type="ARBA" id="ARBA00010217"/>
    </source>
</evidence>
<evidence type="ECO:0000256" key="16">
    <source>
        <dbReference type="ARBA" id="ARBA00023180"/>
    </source>
</evidence>
<evidence type="ECO:0000256" key="15">
    <source>
        <dbReference type="ARBA" id="ARBA00023170"/>
    </source>
</evidence>
<reference evidence="23" key="2">
    <citation type="submission" date="2020-10" db="EMBL/GenBank/DDBJ databases">
        <authorList>
            <person name="Cooper E.A."/>
            <person name="Brenton Z.W."/>
            <person name="Flinn B.S."/>
            <person name="Jenkins J."/>
            <person name="Shu S."/>
            <person name="Flowers D."/>
            <person name="Luo F."/>
            <person name="Wang Y."/>
            <person name="Xia P."/>
            <person name="Barry K."/>
            <person name="Daum C."/>
            <person name="Lipzen A."/>
            <person name="Yoshinaga Y."/>
            <person name="Schmutz J."/>
            <person name="Saski C."/>
            <person name="Vermerris W."/>
            <person name="Kresovich S."/>
        </authorList>
    </citation>
    <scope>NUCLEOTIDE SEQUENCE</scope>
</reference>
<feature type="signal peptide" evidence="21">
    <location>
        <begin position="1"/>
        <end position="24"/>
    </location>
</feature>
<keyword evidence="7 20" id="KW-0812">Transmembrane</keyword>
<dbReference type="Gene3D" id="3.30.200.20">
    <property type="entry name" value="Phosphorylase Kinase, domain 1"/>
    <property type="match status" value="1"/>
</dbReference>
<evidence type="ECO:0000256" key="10">
    <source>
        <dbReference type="ARBA" id="ARBA00022741"/>
    </source>
</evidence>
<dbReference type="GO" id="GO:0030246">
    <property type="term" value="F:carbohydrate binding"/>
    <property type="evidence" value="ECO:0007669"/>
    <property type="project" value="UniProtKB-KW"/>
</dbReference>
<feature type="binding site" evidence="19">
    <location>
        <position position="380"/>
    </location>
    <ligand>
        <name>ATP</name>
        <dbReference type="ChEBI" id="CHEBI:30616"/>
    </ligand>
</feature>
<dbReference type="Gene3D" id="1.10.510.10">
    <property type="entry name" value="Transferase(Phosphotransferase) domain 1"/>
    <property type="match status" value="1"/>
</dbReference>
<keyword evidence="8 21" id="KW-0732">Signal</keyword>
<dbReference type="InterPro" id="IPR013320">
    <property type="entry name" value="ConA-like_dom_sf"/>
</dbReference>
<protein>
    <recommendedName>
        <fullName evidence="4">non-specific serine/threonine protein kinase</fullName>
        <ecNumber evidence="4">2.7.11.1</ecNumber>
    </recommendedName>
</protein>
<dbReference type="InterPro" id="IPR000719">
    <property type="entry name" value="Prot_kinase_dom"/>
</dbReference>
<keyword evidence="12 19" id="KW-0067">ATP-binding</keyword>
<evidence type="ECO:0000256" key="6">
    <source>
        <dbReference type="ARBA" id="ARBA00022679"/>
    </source>
</evidence>
<evidence type="ECO:0000313" key="23">
    <source>
        <dbReference type="EMBL" id="KAG0519682.1"/>
    </source>
</evidence>
<evidence type="ECO:0000313" key="24">
    <source>
        <dbReference type="Proteomes" id="UP000807115"/>
    </source>
</evidence>
<proteinExistence type="inferred from homology"/>
<evidence type="ECO:0000256" key="1">
    <source>
        <dbReference type="ARBA" id="ARBA00004479"/>
    </source>
</evidence>
<dbReference type="GO" id="GO:0005524">
    <property type="term" value="F:ATP binding"/>
    <property type="evidence" value="ECO:0007669"/>
    <property type="project" value="UniProtKB-UniRule"/>
</dbReference>
<keyword evidence="15" id="KW-0675">Receptor</keyword>
<dbReference type="FunFam" id="1.10.510.10:FF:000108">
    <property type="entry name" value="L-type lectin-domain containing receptor kinase S.4"/>
    <property type="match status" value="1"/>
</dbReference>
<evidence type="ECO:0000256" key="17">
    <source>
        <dbReference type="ARBA" id="ARBA00047899"/>
    </source>
</evidence>
<evidence type="ECO:0000256" key="4">
    <source>
        <dbReference type="ARBA" id="ARBA00012513"/>
    </source>
</evidence>
<dbReference type="SMART" id="SM00220">
    <property type="entry name" value="S_TKc"/>
    <property type="match status" value="1"/>
</dbReference>
<dbReference type="SUPFAM" id="SSF56112">
    <property type="entry name" value="Protein kinase-like (PK-like)"/>
    <property type="match status" value="1"/>
</dbReference>
<dbReference type="PROSITE" id="PS00107">
    <property type="entry name" value="PROTEIN_KINASE_ATP"/>
    <property type="match status" value="1"/>
</dbReference>
<gene>
    <name evidence="23" type="ORF">BDA96_08G008200</name>
</gene>
<dbReference type="InterPro" id="IPR050528">
    <property type="entry name" value="L-type_Lectin-RKs"/>
</dbReference>
<keyword evidence="6" id="KW-0808">Transferase</keyword>
<comment type="similarity">
    <text evidence="3">In the C-terminal section; belongs to the protein kinase superfamily. Ser/Thr protein kinase family.</text>
</comment>
<evidence type="ECO:0000256" key="8">
    <source>
        <dbReference type="ARBA" id="ARBA00022729"/>
    </source>
</evidence>
<comment type="similarity">
    <text evidence="2">In the N-terminal section; belongs to the leguminous lectin family.</text>
</comment>
<keyword evidence="5" id="KW-0723">Serine/threonine-protein kinase</keyword>
<comment type="subcellular location">
    <subcellularLocation>
        <location evidence="1">Membrane</location>
        <topology evidence="1">Single-pass type I membrane protein</topology>
    </subcellularLocation>
</comment>
<dbReference type="GO" id="GO:0004674">
    <property type="term" value="F:protein serine/threonine kinase activity"/>
    <property type="evidence" value="ECO:0007669"/>
    <property type="project" value="UniProtKB-KW"/>
</dbReference>
<accession>A0A921QF94</accession>
<dbReference type="FunFam" id="2.60.120.200:FF:000051">
    <property type="entry name" value="L-type lectin-domain containing receptor kinase V.9"/>
    <property type="match status" value="1"/>
</dbReference>
<dbReference type="EMBL" id="CM027687">
    <property type="protein sequence ID" value="KAG0519682.1"/>
    <property type="molecule type" value="Genomic_DNA"/>
</dbReference>
<evidence type="ECO:0000256" key="12">
    <source>
        <dbReference type="ARBA" id="ARBA00022840"/>
    </source>
</evidence>
<dbReference type="Pfam" id="PF00069">
    <property type="entry name" value="Pkinase"/>
    <property type="match status" value="1"/>
</dbReference>
<dbReference type="Gene3D" id="2.60.120.200">
    <property type="match status" value="1"/>
</dbReference>
<feature type="transmembrane region" description="Helical" evidence="20">
    <location>
        <begin position="315"/>
        <end position="335"/>
    </location>
</feature>
<reference evidence="23" key="1">
    <citation type="journal article" date="2019" name="BMC Genomics">
        <title>A new reference genome for Sorghum bicolor reveals high levels of sequence similarity between sweet and grain genotypes: implications for the genetics of sugar metabolism.</title>
        <authorList>
            <person name="Cooper E.A."/>
            <person name="Brenton Z.W."/>
            <person name="Flinn B.S."/>
            <person name="Jenkins J."/>
            <person name="Shu S."/>
            <person name="Flowers D."/>
            <person name="Luo F."/>
            <person name="Wang Y."/>
            <person name="Xia P."/>
            <person name="Barry K."/>
            <person name="Daum C."/>
            <person name="Lipzen A."/>
            <person name="Yoshinaga Y."/>
            <person name="Schmutz J."/>
            <person name="Saski C."/>
            <person name="Vermerris W."/>
            <person name="Kresovich S."/>
        </authorList>
    </citation>
    <scope>NUCLEOTIDE SEQUENCE</scope>
</reference>
<evidence type="ECO:0000256" key="14">
    <source>
        <dbReference type="ARBA" id="ARBA00023136"/>
    </source>
</evidence>
<dbReference type="InterPro" id="IPR001220">
    <property type="entry name" value="Legume_lectin_dom"/>
</dbReference>
<evidence type="ECO:0000259" key="22">
    <source>
        <dbReference type="PROSITE" id="PS50011"/>
    </source>
</evidence>
<evidence type="ECO:0000256" key="2">
    <source>
        <dbReference type="ARBA" id="ARBA00008536"/>
    </source>
</evidence>
<evidence type="ECO:0000256" key="19">
    <source>
        <dbReference type="PROSITE-ProRule" id="PRU10141"/>
    </source>
</evidence>
<keyword evidence="16" id="KW-0325">Glycoprotein</keyword>
<keyword evidence="14 20" id="KW-0472">Membrane</keyword>
<dbReference type="Proteomes" id="UP000807115">
    <property type="component" value="Chromosome 8"/>
</dbReference>
<dbReference type="PROSITE" id="PS00108">
    <property type="entry name" value="PROTEIN_KINASE_ST"/>
    <property type="match status" value="1"/>
</dbReference>
<dbReference type="FunFam" id="3.30.200.20:FF:000039">
    <property type="entry name" value="receptor-like protein kinase FERONIA"/>
    <property type="match status" value="1"/>
</dbReference>
<dbReference type="PANTHER" id="PTHR27007">
    <property type="match status" value="1"/>
</dbReference>
<keyword evidence="13 20" id="KW-1133">Transmembrane helix</keyword>
<dbReference type="SUPFAM" id="SSF49899">
    <property type="entry name" value="Concanavalin A-like lectins/glucanases"/>
    <property type="match status" value="1"/>
</dbReference>
<dbReference type="EC" id="2.7.11.1" evidence="4"/>
<keyword evidence="10 19" id="KW-0547">Nucleotide-binding</keyword>
<dbReference type="InterPro" id="IPR017441">
    <property type="entry name" value="Protein_kinase_ATP_BS"/>
</dbReference>
<dbReference type="Pfam" id="PF00139">
    <property type="entry name" value="Lectin_legB"/>
    <property type="match status" value="1"/>
</dbReference>
<comment type="caution">
    <text evidence="23">The sequence shown here is derived from an EMBL/GenBank/DDBJ whole genome shotgun (WGS) entry which is preliminary data.</text>
</comment>
<evidence type="ECO:0000256" key="13">
    <source>
        <dbReference type="ARBA" id="ARBA00022989"/>
    </source>
</evidence>
<evidence type="ECO:0000256" key="7">
    <source>
        <dbReference type="ARBA" id="ARBA00022692"/>
    </source>
</evidence>
<organism evidence="23 24">
    <name type="scientific">Sorghum bicolor</name>
    <name type="common">Sorghum</name>
    <name type="synonym">Sorghum vulgare</name>
    <dbReference type="NCBI Taxonomy" id="4558"/>
    <lineage>
        <taxon>Eukaryota</taxon>
        <taxon>Viridiplantae</taxon>
        <taxon>Streptophyta</taxon>
        <taxon>Embryophyta</taxon>
        <taxon>Tracheophyta</taxon>
        <taxon>Spermatophyta</taxon>
        <taxon>Magnoliopsida</taxon>
        <taxon>Liliopsida</taxon>
        <taxon>Poales</taxon>
        <taxon>Poaceae</taxon>
        <taxon>PACMAD clade</taxon>
        <taxon>Panicoideae</taxon>
        <taxon>Andropogonodae</taxon>
        <taxon>Andropogoneae</taxon>
        <taxon>Sorghinae</taxon>
        <taxon>Sorghum</taxon>
    </lineage>
</organism>
<evidence type="ECO:0000256" key="11">
    <source>
        <dbReference type="ARBA" id="ARBA00022777"/>
    </source>
</evidence>
<comment type="catalytic activity">
    <reaction evidence="18">
        <text>L-seryl-[protein] + ATP = O-phospho-L-seryl-[protein] + ADP + H(+)</text>
        <dbReference type="Rhea" id="RHEA:17989"/>
        <dbReference type="Rhea" id="RHEA-COMP:9863"/>
        <dbReference type="Rhea" id="RHEA-COMP:11604"/>
        <dbReference type="ChEBI" id="CHEBI:15378"/>
        <dbReference type="ChEBI" id="CHEBI:29999"/>
        <dbReference type="ChEBI" id="CHEBI:30616"/>
        <dbReference type="ChEBI" id="CHEBI:83421"/>
        <dbReference type="ChEBI" id="CHEBI:456216"/>
        <dbReference type="EC" id="2.7.11.1"/>
    </reaction>
</comment>
<dbReference type="InterPro" id="IPR008271">
    <property type="entry name" value="Ser/Thr_kinase_AS"/>
</dbReference>
<dbReference type="CDD" id="cd06899">
    <property type="entry name" value="lectin_legume_LecRK_Arcelin_ConA"/>
    <property type="match status" value="1"/>
</dbReference>
<evidence type="ECO:0000256" key="20">
    <source>
        <dbReference type="SAM" id="Phobius"/>
    </source>
</evidence>
<dbReference type="AlphaFoldDB" id="A0A921QF94"/>
<name>A0A921QF94_SORBI</name>
<feature type="chain" id="PRO_5037518777" description="non-specific serine/threonine protein kinase" evidence="21">
    <location>
        <begin position="25"/>
        <end position="666"/>
    </location>
</feature>
<evidence type="ECO:0000256" key="5">
    <source>
        <dbReference type="ARBA" id="ARBA00022527"/>
    </source>
</evidence>
<feature type="domain" description="Protein kinase" evidence="22">
    <location>
        <begin position="351"/>
        <end position="623"/>
    </location>
</feature>